<feature type="domain" description="Nitroreductase" evidence="3">
    <location>
        <begin position="11"/>
        <end position="151"/>
    </location>
</feature>
<accession>A0A7V5NZ02</accession>
<proteinExistence type="inferred from homology"/>
<evidence type="ECO:0000259" key="3">
    <source>
        <dbReference type="Pfam" id="PF00881"/>
    </source>
</evidence>
<dbReference type="AlphaFoldDB" id="A0A7V5NZ02"/>
<name>A0A7V5NZ02_9BACT</name>
<dbReference type="Pfam" id="PF00881">
    <property type="entry name" value="Nitroreductase"/>
    <property type="match status" value="1"/>
</dbReference>
<evidence type="ECO:0000256" key="1">
    <source>
        <dbReference type="ARBA" id="ARBA00007118"/>
    </source>
</evidence>
<dbReference type="Gene3D" id="2.20.180.10">
    <property type="entry name" value="putative fmn-dependent nitroreductase like domains"/>
    <property type="match status" value="1"/>
</dbReference>
<comment type="caution">
    <text evidence="4">The sequence shown here is derived from an EMBL/GenBank/DDBJ whole genome shotgun (WGS) entry which is preliminary data.</text>
</comment>
<evidence type="ECO:0000256" key="2">
    <source>
        <dbReference type="ARBA" id="ARBA00023002"/>
    </source>
</evidence>
<dbReference type="InterPro" id="IPR000415">
    <property type="entry name" value="Nitroreductase-like"/>
</dbReference>
<organism evidence="4">
    <name type="scientific">Thermodesulfatator atlanticus</name>
    <dbReference type="NCBI Taxonomy" id="501497"/>
    <lineage>
        <taxon>Bacteria</taxon>
        <taxon>Pseudomonadati</taxon>
        <taxon>Thermodesulfobacteriota</taxon>
        <taxon>Thermodesulfobacteria</taxon>
        <taxon>Thermodesulfobacteriales</taxon>
        <taxon>Thermodesulfatatoraceae</taxon>
        <taxon>Thermodesulfatator</taxon>
    </lineage>
</organism>
<gene>
    <name evidence="4" type="ORF">ENJ96_03040</name>
</gene>
<comment type="similarity">
    <text evidence="1">Belongs to the nitroreductase family.</text>
</comment>
<dbReference type="InterPro" id="IPR029479">
    <property type="entry name" value="Nitroreductase"/>
</dbReference>
<dbReference type="SUPFAM" id="SSF55469">
    <property type="entry name" value="FMN-dependent nitroreductase-like"/>
    <property type="match status" value="1"/>
</dbReference>
<dbReference type="CDD" id="cd02062">
    <property type="entry name" value="Nitro_FMN_reductase"/>
    <property type="match status" value="1"/>
</dbReference>
<dbReference type="Gene3D" id="3.40.109.10">
    <property type="entry name" value="NADH Oxidase"/>
    <property type="match status" value="1"/>
</dbReference>
<dbReference type="PANTHER" id="PTHR43673:SF10">
    <property type="entry name" value="NADH DEHYDROGENASE_NAD(P)H NITROREDUCTASE XCC3605-RELATED"/>
    <property type="match status" value="1"/>
</dbReference>
<dbReference type="InterPro" id="IPR023312">
    <property type="entry name" value="Put_nitroreductase_C_bac"/>
</dbReference>
<evidence type="ECO:0000313" key="4">
    <source>
        <dbReference type="EMBL" id="HHI96805.1"/>
    </source>
</evidence>
<keyword evidence="2" id="KW-0560">Oxidoreductase</keyword>
<protein>
    <submittedName>
        <fullName evidence="4">Nitroreductase family protein</fullName>
    </submittedName>
</protein>
<dbReference type="Proteomes" id="UP000886101">
    <property type="component" value="Unassembled WGS sequence"/>
</dbReference>
<reference evidence="4" key="1">
    <citation type="journal article" date="2020" name="mSystems">
        <title>Genome- and Community-Level Interaction Insights into Carbon Utilization and Element Cycling Functions of Hydrothermarchaeota in Hydrothermal Sediment.</title>
        <authorList>
            <person name="Zhou Z."/>
            <person name="Liu Y."/>
            <person name="Xu W."/>
            <person name="Pan J."/>
            <person name="Luo Z.H."/>
            <person name="Li M."/>
        </authorList>
    </citation>
    <scope>NUCLEOTIDE SEQUENCE [LARGE SCALE GENOMIC DNA]</scope>
    <source>
        <strain evidence="4">HyVt-533</strain>
    </source>
</reference>
<dbReference type="GO" id="GO:0016491">
    <property type="term" value="F:oxidoreductase activity"/>
    <property type="evidence" value="ECO:0007669"/>
    <property type="project" value="UniProtKB-KW"/>
</dbReference>
<dbReference type="EMBL" id="DROK01000089">
    <property type="protein sequence ID" value="HHI96805.1"/>
    <property type="molecule type" value="Genomic_DNA"/>
</dbReference>
<sequence length="194" mass="21975">MELFNLVQKCRSYRRFEENYRINKETLVDLIKLARLSASAGNLQPLKYILSCTPETNRRIFPYLHWAAYLKDWPGPGEGERPAAYIIVLGDKEIAQVFGVDAGIASQNILLGAVEKGLGGCIIGSVDRDELRQEFKISERFEILHVIALGKPKETVVIEDIPPGGDIRYWRDEKGVHHVPKRPLEELILSCFGE</sequence>
<dbReference type="PANTHER" id="PTHR43673">
    <property type="entry name" value="NAD(P)H NITROREDUCTASE YDGI-RELATED"/>
    <property type="match status" value="1"/>
</dbReference>